<feature type="chain" id="PRO_5037780948" evidence="1">
    <location>
        <begin position="21"/>
        <end position="319"/>
    </location>
</feature>
<reference evidence="2" key="1">
    <citation type="submission" date="2021-03" db="EMBL/GenBank/DDBJ databases">
        <title>Fibrella sp. HMF5335 genome sequencing and assembly.</title>
        <authorList>
            <person name="Kang H."/>
            <person name="Kim H."/>
            <person name="Bae S."/>
            <person name="Joh K."/>
        </authorList>
    </citation>
    <scope>NUCLEOTIDE SEQUENCE</scope>
    <source>
        <strain evidence="2">HMF5335</strain>
    </source>
</reference>
<gene>
    <name evidence="2" type="ORF">J2I47_01145</name>
</gene>
<dbReference type="Proteomes" id="UP000664034">
    <property type="component" value="Unassembled WGS sequence"/>
</dbReference>
<evidence type="ECO:0000313" key="2">
    <source>
        <dbReference type="EMBL" id="MBO0935141.1"/>
    </source>
</evidence>
<keyword evidence="1" id="KW-0732">Signal</keyword>
<evidence type="ECO:0000256" key="1">
    <source>
        <dbReference type="SAM" id="SignalP"/>
    </source>
</evidence>
<name>A0A939K3H4_9BACT</name>
<feature type="signal peptide" evidence="1">
    <location>
        <begin position="1"/>
        <end position="20"/>
    </location>
</feature>
<keyword evidence="3" id="KW-1185">Reference proteome</keyword>
<evidence type="ECO:0000313" key="3">
    <source>
        <dbReference type="Proteomes" id="UP000664034"/>
    </source>
</evidence>
<protein>
    <submittedName>
        <fullName evidence="2">Type IX secretion system membrane protein PorP/SprF</fullName>
    </submittedName>
</protein>
<accession>A0A939K3H4</accession>
<proteinExistence type="predicted"/>
<dbReference type="RefSeq" id="WP_207362709.1">
    <property type="nucleotide sequence ID" value="NZ_JAFMYV010000001.1"/>
</dbReference>
<dbReference type="EMBL" id="JAFMYV010000001">
    <property type="protein sequence ID" value="MBO0935141.1"/>
    <property type="molecule type" value="Genomic_DNA"/>
</dbReference>
<sequence>MLRKLYVMLGACLLSLQAFGQLDPQFSFFMFTPTYLNPAAVGAEGVTRIQLIHRSQWTGYQAPNSPGSAPTSQLITADLPLNKLNSGVGIYAFNDAIGPQTNQAVQLAYSYRFPLKNGTFRVGVQAGLQSQKIDYSGIILPTGGPDPLVPTGQYSQFQPDFSAGLYYSTVDYWVGASVFHLNTPAYKLGTERGINPLARTAYVSAGYKLGLTYAIDLQPSILYQYVQGDQNGSTFDINLLATYDGRYSVGASYRKQESFTGLVTANVLNNKARVGFAYDFVTYGQNAKRPSSFELLLSYVLPAPSATPKPIVRTPRFRY</sequence>
<dbReference type="Pfam" id="PF11751">
    <property type="entry name" value="PorP_SprF"/>
    <property type="match status" value="1"/>
</dbReference>
<dbReference type="NCBIfam" id="TIGR03519">
    <property type="entry name" value="T9SS_PorP_fam"/>
    <property type="match status" value="1"/>
</dbReference>
<dbReference type="InterPro" id="IPR019861">
    <property type="entry name" value="PorP/SprF_Bacteroidetes"/>
</dbReference>
<organism evidence="2 3">
    <name type="scientific">Fibrella rubiginis</name>
    <dbReference type="NCBI Taxonomy" id="2817060"/>
    <lineage>
        <taxon>Bacteria</taxon>
        <taxon>Pseudomonadati</taxon>
        <taxon>Bacteroidota</taxon>
        <taxon>Cytophagia</taxon>
        <taxon>Cytophagales</taxon>
        <taxon>Spirosomataceae</taxon>
        <taxon>Fibrella</taxon>
    </lineage>
</organism>
<comment type="caution">
    <text evidence="2">The sequence shown here is derived from an EMBL/GenBank/DDBJ whole genome shotgun (WGS) entry which is preliminary data.</text>
</comment>
<dbReference type="AlphaFoldDB" id="A0A939K3H4"/>